<reference evidence="3 4" key="1">
    <citation type="submission" date="2023-05" db="EMBL/GenBank/DDBJ databases">
        <title>Streptantibioticus silvisoli sp. nov., acidotolerant actinomycetes 1 from pine litter.</title>
        <authorList>
            <person name="Swiecimska M."/>
            <person name="Golinska P."/>
            <person name="Sangal V."/>
            <person name="Wachnowicz B."/>
            <person name="Goodfellow M."/>
        </authorList>
    </citation>
    <scope>NUCLEOTIDE SEQUENCE [LARGE SCALE GENOMIC DNA]</scope>
    <source>
        <strain evidence="3 4">DSM 42109</strain>
    </source>
</reference>
<dbReference type="InterPro" id="IPR029058">
    <property type="entry name" value="AB_hydrolase_fold"/>
</dbReference>
<sequence length="312" mass="33619">MSIPAVDPEIQSLLDTSDAEVFPLHDLDDVLADPERYRLLREHPATPVDDRVKVEDLFIPGPGGQLRLRVYRPTAEETLPVVLYLHGGAFTYGSPEAEEDHALLYAVEARTVVVSVDYRLAPEHPFPAAPDDAYAALTWLAAHAAEIGGDPERIALMGVSAGGNIAASTAQRARDLGGPKVAFQLLTYPVTDSHQASASLREATDTPVLNQTAAAWAWHYYTGGDNHTPYASPLQATDLSGLPPALVVVAEVDPLRDEGRQYAERLSAAGVTTELIQVPGAVHGFDLIFPTTRVSERNLADQVRALRDALHG</sequence>
<evidence type="ECO:0000259" key="2">
    <source>
        <dbReference type="Pfam" id="PF07859"/>
    </source>
</evidence>
<dbReference type="RefSeq" id="WP_274045534.1">
    <property type="nucleotide sequence ID" value="NZ_JANCPR020000055.1"/>
</dbReference>
<dbReference type="Proteomes" id="UP001214441">
    <property type="component" value="Unassembled WGS sequence"/>
</dbReference>
<proteinExistence type="predicted"/>
<organism evidence="3 4">
    <name type="scientific">Streptomyces iconiensis</name>
    <dbReference type="NCBI Taxonomy" id="1384038"/>
    <lineage>
        <taxon>Bacteria</taxon>
        <taxon>Bacillati</taxon>
        <taxon>Actinomycetota</taxon>
        <taxon>Actinomycetes</taxon>
        <taxon>Kitasatosporales</taxon>
        <taxon>Streptomycetaceae</taxon>
        <taxon>Streptomyces</taxon>
    </lineage>
</organism>
<gene>
    <name evidence="3" type="ORF">NMN56_036215</name>
</gene>
<keyword evidence="1 3" id="KW-0378">Hydrolase</keyword>
<dbReference type="Gene3D" id="3.40.50.1820">
    <property type="entry name" value="alpha/beta hydrolase"/>
    <property type="match status" value="1"/>
</dbReference>
<protein>
    <submittedName>
        <fullName evidence="3">Alpha/beta hydrolase</fullName>
    </submittedName>
</protein>
<name>A0ABT7A7K0_9ACTN</name>
<accession>A0ABT7A7K0</accession>
<feature type="domain" description="Alpha/beta hydrolase fold-3" evidence="2">
    <location>
        <begin position="82"/>
        <end position="285"/>
    </location>
</feature>
<dbReference type="PANTHER" id="PTHR48081">
    <property type="entry name" value="AB HYDROLASE SUPERFAMILY PROTEIN C4A8.06C"/>
    <property type="match status" value="1"/>
</dbReference>
<dbReference type="Pfam" id="PF07859">
    <property type="entry name" value="Abhydrolase_3"/>
    <property type="match status" value="1"/>
</dbReference>
<dbReference type="EMBL" id="JANCPR020000055">
    <property type="protein sequence ID" value="MDJ1137302.1"/>
    <property type="molecule type" value="Genomic_DNA"/>
</dbReference>
<dbReference type="InterPro" id="IPR050300">
    <property type="entry name" value="GDXG_lipolytic_enzyme"/>
</dbReference>
<evidence type="ECO:0000313" key="4">
    <source>
        <dbReference type="Proteomes" id="UP001214441"/>
    </source>
</evidence>
<dbReference type="GO" id="GO:0016787">
    <property type="term" value="F:hydrolase activity"/>
    <property type="evidence" value="ECO:0007669"/>
    <property type="project" value="UniProtKB-KW"/>
</dbReference>
<evidence type="ECO:0000313" key="3">
    <source>
        <dbReference type="EMBL" id="MDJ1137302.1"/>
    </source>
</evidence>
<evidence type="ECO:0000256" key="1">
    <source>
        <dbReference type="ARBA" id="ARBA00022801"/>
    </source>
</evidence>
<dbReference type="SUPFAM" id="SSF53474">
    <property type="entry name" value="alpha/beta-Hydrolases"/>
    <property type="match status" value="1"/>
</dbReference>
<dbReference type="PANTHER" id="PTHR48081:SF8">
    <property type="entry name" value="ALPHA_BETA HYDROLASE FOLD-3 DOMAIN-CONTAINING PROTEIN-RELATED"/>
    <property type="match status" value="1"/>
</dbReference>
<keyword evidence="4" id="KW-1185">Reference proteome</keyword>
<dbReference type="InterPro" id="IPR013094">
    <property type="entry name" value="AB_hydrolase_3"/>
</dbReference>
<comment type="caution">
    <text evidence="3">The sequence shown here is derived from an EMBL/GenBank/DDBJ whole genome shotgun (WGS) entry which is preliminary data.</text>
</comment>